<dbReference type="Proteomes" id="UP000765509">
    <property type="component" value="Unassembled WGS sequence"/>
</dbReference>
<proteinExistence type="predicted"/>
<organism evidence="1 2">
    <name type="scientific">Austropuccinia psidii MF-1</name>
    <dbReference type="NCBI Taxonomy" id="1389203"/>
    <lineage>
        <taxon>Eukaryota</taxon>
        <taxon>Fungi</taxon>
        <taxon>Dikarya</taxon>
        <taxon>Basidiomycota</taxon>
        <taxon>Pucciniomycotina</taxon>
        <taxon>Pucciniomycetes</taxon>
        <taxon>Pucciniales</taxon>
        <taxon>Sphaerophragmiaceae</taxon>
        <taxon>Austropuccinia</taxon>
    </lineage>
</organism>
<comment type="caution">
    <text evidence="1">The sequence shown here is derived from an EMBL/GenBank/DDBJ whole genome shotgun (WGS) entry which is preliminary data.</text>
</comment>
<evidence type="ECO:0000313" key="2">
    <source>
        <dbReference type="Proteomes" id="UP000765509"/>
    </source>
</evidence>
<reference evidence="1" key="1">
    <citation type="submission" date="2021-03" db="EMBL/GenBank/DDBJ databases">
        <title>Draft genome sequence of rust myrtle Austropuccinia psidii MF-1, a brazilian biotype.</title>
        <authorList>
            <person name="Quecine M.C."/>
            <person name="Pachon D.M.R."/>
            <person name="Bonatelli M.L."/>
            <person name="Correr F.H."/>
            <person name="Franceschini L.M."/>
            <person name="Leite T.F."/>
            <person name="Margarido G.R.A."/>
            <person name="Almeida C.A."/>
            <person name="Ferrarezi J.A."/>
            <person name="Labate C.A."/>
        </authorList>
    </citation>
    <scope>NUCLEOTIDE SEQUENCE</scope>
    <source>
        <strain evidence="1">MF-1</strain>
    </source>
</reference>
<protein>
    <submittedName>
        <fullName evidence="1">Uncharacterized protein</fullName>
    </submittedName>
</protein>
<name>A0A9Q3EU93_9BASI</name>
<keyword evidence="2" id="KW-1185">Reference proteome</keyword>
<gene>
    <name evidence="1" type="ORF">O181_065847</name>
</gene>
<accession>A0A9Q3EU93</accession>
<dbReference type="EMBL" id="AVOT02032383">
    <property type="protein sequence ID" value="MBW0526132.1"/>
    <property type="molecule type" value="Genomic_DNA"/>
</dbReference>
<dbReference type="AlphaFoldDB" id="A0A9Q3EU93"/>
<sequence>MIPPHFRDFVFPRDYFVQRESTIRGLERREVKVFQSHNTWKNELSYTFQDGFQQQNSRNGLHRTVYFNPSNLQRTSPMEDVRQVIQPRVPLEGTCRKYSEYFTQRYIIQRAYHRREIEP</sequence>
<evidence type="ECO:0000313" key="1">
    <source>
        <dbReference type="EMBL" id="MBW0526132.1"/>
    </source>
</evidence>